<dbReference type="Proteomes" id="UP000547528">
    <property type="component" value="Unassembled WGS sequence"/>
</dbReference>
<comment type="similarity">
    <text evidence="1">Belongs to the ATP-dependent AMP-binding enzyme family.</text>
</comment>
<comment type="caution">
    <text evidence="6">The sequence shown here is derived from an EMBL/GenBank/DDBJ whole genome shotgun (WGS) entry which is preliminary data.</text>
</comment>
<evidence type="ECO:0000259" key="4">
    <source>
        <dbReference type="Pfam" id="PF00501"/>
    </source>
</evidence>
<organism evidence="6 7">
    <name type="scientific">Garicola koreensis</name>
    <dbReference type="NCBI Taxonomy" id="1262554"/>
    <lineage>
        <taxon>Bacteria</taxon>
        <taxon>Bacillati</taxon>
        <taxon>Actinomycetota</taxon>
        <taxon>Actinomycetes</taxon>
        <taxon>Micrococcales</taxon>
        <taxon>Micrococcaceae</taxon>
        <taxon>Garicola</taxon>
    </lineage>
</organism>
<dbReference type="AlphaFoldDB" id="A0A7W5TUD3"/>
<keyword evidence="2 6" id="KW-0436">Ligase</keyword>
<dbReference type="Gene3D" id="3.40.50.12780">
    <property type="entry name" value="N-terminal domain of ligase-like"/>
    <property type="match status" value="1"/>
</dbReference>
<dbReference type="InterPro" id="IPR045851">
    <property type="entry name" value="AMP-bd_C_sf"/>
</dbReference>
<dbReference type="InterPro" id="IPR000873">
    <property type="entry name" value="AMP-dep_synth/lig_dom"/>
</dbReference>
<dbReference type="InterPro" id="IPR042099">
    <property type="entry name" value="ANL_N_sf"/>
</dbReference>
<keyword evidence="7" id="KW-1185">Reference proteome</keyword>
<dbReference type="PANTHER" id="PTHR43201">
    <property type="entry name" value="ACYL-COA SYNTHETASE"/>
    <property type="match status" value="1"/>
</dbReference>
<name>A0A7W5TUD3_9MICC</name>
<evidence type="ECO:0000256" key="3">
    <source>
        <dbReference type="SAM" id="MobiDB-lite"/>
    </source>
</evidence>
<dbReference type="Pfam" id="PF13193">
    <property type="entry name" value="AMP-binding_C"/>
    <property type="match status" value="1"/>
</dbReference>
<evidence type="ECO:0000256" key="2">
    <source>
        <dbReference type="ARBA" id="ARBA00022598"/>
    </source>
</evidence>
<dbReference type="GO" id="GO:0031956">
    <property type="term" value="F:medium-chain fatty acid-CoA ligase activity"/>
    <property type="evidence" value="ECO:0007669"/>
    <property type="project" value="TreeGrafter"/>
</dbReference>
<dbReference type="RefSeq" id="WP_183357025.1">
    <property type="nucleotide sequence ID" value="NZ_BAABKR010000004.1"/>
</dbReference>
<evidence type="ECO:0000259" key="5">
    <source>
        <dbReference type="Pfam" id="PF13193"/>
    </source>
</evidence>
<feature type="domain" description="AMP-binding enzyme C-terminal" evidence="5">
    <location>
        <begin position="295"/>
        <end position="369"/>
    </location>
</feature>
<evidence type="ECO:0000313" key="6">
    <source>
        <dbReference type="EMBL" id="MBB3666589.1"/>
    </source>
</evidence>
<dbReference type="Gene3D" id="3.30.300.30">
    <property type="match status" value="1"/>
</dbReference>
<feature type="region of interest" description="Disordered" evidence="3">
    <location>
        <begin position="369"/>
        <end position="388"/>
    </location>
</feature>
<feature type="domain" description="AMP-dependent synthetase/ligase" evidence="4">
    <location>
        <begin position="66"/>
        <end position="237"/>
    </location>
</feature>
<accession>A0A7W5TUD3</accession>
<dbReference type="GO" id="GO:0006631">
    <property type="term" value="P:fatty acid metabolic process"/>
    <property type="evidence" value="ECO:0007669"/>
    <property type="project" value="TreeGrafter"/>
</dbReference>
<gene>
    <name evidence="6" type="ORF">FHX47_000182</name>
</gene>
<dbReference type="InterPro" id="IPR025110">
    <property type="entry name" value="AMP-bd_C"/>
</dbReference>
<reference evidence="6 7" key="1">
    <citation type="submission" date="2020-08" db="EMBL/GenBank/DDBJ databases">
        <title>Sequencing the genomes of 1000 actinobacteria strains.</title>
        <authorList>
            <person name="Klenk H.-P."/>
        </authorList>
    </citation>
    <scope>NUCLEOTIDE SEQUENCE [LARGE SCALE GENOMIC DNA]</scope>
    <source>
        <strain evidence="6 7">DSM 28238</strain>
    </source>
</reference>
<dbReference type="Pfam" id="PF00501">
    <property type="entry name" value="AMP-binding"/>
    <property type="match status" value="1"/>
</dbReference>
<evidence type="ECO:0000256" key="1">
    <source>
        <dbReference type="ARBA" id="ARBA00006432"/>
    </source>
</evidence>
<dbReference type="EMBL" id="JACIBT010000001">
    <property type="protein sequence ID" value="MBB3666589.1"/>
    <property type="molecule type" value="Genomic_DNA"/>
</dbReference>
<proteinExistence type="inferred from homology"/>
<protein>
    <submittedName>
        <fullName evidence="6">Acyl-CoA synthetase (AMP-forming)/AMP-acid ligase II</fullName>
    </submittedName>
</protein>
<sequence length="388" mass="41498">MSHQPSFVPLRGFSPQDLLERLHSIRAAGDVPLVGDDSWPEPQWRRIADELMAQSCPPGVGWAALTSGSSGSPRIVLRTAASWELSYPALEDGLGIGPQDRVALPGPASSSLTLFSLGHWLAGGPIPLLAAGRTPKSGDFAEATCFHGTPQTFRALLEAGAPPMLRTALVGGSHLDSQLRQQAEHLGIRVIAYYGAAELSLVAMDTGQGLVPFPRVDIKVDDNELWVRSPYLAEGYLPGTGQARAGPLIRSGSWATVGDRAEWKWDKRHRARRLHLLGRADSAILSASATIIPEEVEAVLRSVDGVADAVVFGLRRPRVGALVAAAVEPEEAAPPTAAALRCAADRLLAPTHRPRLWFCTEIPRTTSGKPARGILQDQAEARQVPRLA</sequence>
<dbReference type="SUPFAM" id="SSF56801">
    <property type="entry name" value="Acetyl-CoA synthetase-like"/>
    <property type="match status" value="1"/>
</dbReference>
<evidence type="ECO:0000313" key="7">
    <source>
        <dbReference type="Proteomes" id="UP000547528"/>
    </source>
</evidence>
<dbReference type="PANTHER" id="PTHR43201:SF5">
    <property type="entry name" value="MEDIUM-CHAIN ACYL-COA LIGASE ACSF2, MITOCHONDRIAL"/>
    <property type="match status" value="1"/>
</dbReference>